<evidence type="ECO:0000313" key="2">
    <source>
        <dbReference type="EMBL" id="PZF74632.1"/>
    </source>
</evidence>
<dbReference type="EMBL" id="QKTW01000003">
    <property type="protein sequence ID" value="PZF74632.1"/>
    <property type="molecule type" value="Genomic_DNA"/>
</dbReference>
<dbReference type="Proteomes" id="UP000248745">
    <property type="component" value="Unassembled WGS sequence"/>
</dbReference>
<sequence>MWKWPIRRDNDPFGRKFVSQICDMKQSAKNISFSGSIPVNYDDGMGEMFFEPYATEMSNRVALLQPSAVLEIACGTGRLTKYLSQQLPGASITATDLNPAMLEFAQKRFSGLSNVRWEIADALSVPFADQSFDCVVVQFGVMFYPDKIQGFRESFRVLRSGGKFIFATWKSLADNEIAQIANDTVKIFFPNDPPVFFNIPFSYYDKDQIRKDVMNAGFGSVEIEDLSLSGSNISAENAARGLFDGTPIINFLNERAPDKIPEIKQRFVDAITKVYGKDHLSIPSSALIVTAER</sequence>
<dbReference type="PANTHER" id="PTHR43591">
    <property type="entry name" value="METHYLTRANSFERASE"/>
    <property type="match status" value="1"/>
</dbReference>
<name>A0A2W2AM73_9BACT</name>
<evidence type="ECO:0000313" key="3">
    <source>
        <dbReference type="Proteomes" id="UP000248745"/>
    </source>
</evidence>
<dbReference type="Pfam" id="PF13649">
    <property type="entry name" value="Methyltransf_25"/>
    <property type="match status" value="1"/>
</dbReference>
<dbReference type="SUPFAM" id="SSF53335">
    <property type="entry name" value="S-adenosyl-L-methionine-dependent methyltransferases"/>
    <property type="match status" value="1"/>
</dbReference>
<dbReference type="InterPro" id="IPR029063">
    <property type="entry name" value="SAM-dependent_MTases_sf"/>
</dbReference>
<keyword evidence="3" id="KW-1185">Reference proteome</keyword>
<proteinExistence type="predicted"/>
<comment type="caution">
    <text evidence="2">The sequence shown here is derived from an EMBL/GenBank/DDBJ whole genome shotgun (WGS) entry which is preliminary data.</text>
</comment>
<gene>
    <name evidence="2" type="ORF">DN068_03380</name>
</gene>
<feature type="domain" description="Methyltransferase" evidence="1">
    <location>
        <begin position="69"/>
        <end position="162"/>
    </location>
</feature>
<dbReference type="Gene3D" id="3.40.50.150">
    <property type="entry name" value="Vaccinia Virus protein VP39"/>
    <property type="match status" value="1"/>
</dbReference>
<dbReference type="OrthoDB" id="9795634at2"/>
<dbReference type="InterPro" id="IPR041698">
    <property type="entry name" value="Methyltransf_25"/>
</dbReference>
<organism evidence="2 3">
    <name type="scientific">Taibaiella soli</name>
    <dbReference type="NCBI Taxonomy" id="1649169"/>
    <lineage>
        <taxon>Bacteria</taxon>
        <taxon>Pseudomonadati</taxon>
        <taxon>Bacteroidota</taxon>
        <taxon>Chitinophagia</taxon>
        <taxon>Chitinophagales</taxon>
        <taxon>Chitinophagaceae</taxon>
        <taxon>Taibaiella</taxon>
    </lineage>
</organism>
<evidence type="ECO:0000259" key="1">
    <source>
        <dbReference type="Pfam" id="PF13649"/>
    </source>
</evidence>
<dbReference type="CDD" id="cd02440">
    <property type="entry name" value="AdoMet_MTases"/>
    <property type="match status" value="1"/>
</dbReference>
<accession>A0A2W2AM73</accession>
<dbReference type="AlphaFoldDB" id="A0A2W2AM73"/>
<dbReference type="PANTHER" id="PTHR43591:SF24">
    <property type="entry name" value="2-METHOXY-6-POLYPRENYL-1,4-BENZOQUINOL METHYLASE, MITOCHONDRIAL"/>
    <property type="match status" value="1"/>
</dbReference>
<reference evidence="2 3" key="1">
    <citation type="submission" date="2018-06" db="EMBL/GenBank/DDBJ databases">
        <title>Mucibacter soli gen. nov., sp. nov., a new member of the family Chitinophagaceae producing mucin.</title>
        <authorList>
            <person name="Kim M.-K."/>
            <person name="Park S."/>
            <person name="Kim T.-S."/>
            <person name="Joung Y."/>
            <person name="Han J.-H."/>
            <person name="Kim S.B."/>
        </authorList>
    </citation>
    <scope>NUCLEOTIDE SEQUENCE [LARGE SCALE GENOMIC DNA]</scope>
    <source>
        <strain evidence="2 3">R1-15</strain>
    </source>
</reference>
<protein>
    <recommendedName>
        <fullName evidence="1">Methyltransferase domain-containing protein</fullName>
    </recommendedName>
</protein>
<dbReference type="GO" id="GO:0008168">
    <property type="term" value="F:methyltransferase activity"/>
    <property type="evidence" value="ECO:0007669"/>
    <property type="project" value="TreeGrafter"/>
</dbReference>